<sequence length="129" mass="14464">MIGEMYLESLKNVVAVAFLVVLLINGYITQCSFQDCVVPDGSTLHEMCHLTSSFVDCLNKSFVQNNQCTIPIRKDWRNRIVQIQRLIQDKGCFKSGQVGHLDKHTNLTSVTVVLTCVLVAHTVTSSLFF</sequence>
<gene>
    <name evidence="2" type="primary">LOC106063327</name>
</gene>
<dbReference type="Proteomes" id="UP001165740">
    <property type="component" value="Chromosome 17"/>
</dbReference>
<reference evidence="2" key="1">
    <citation type="submission" date="2025-08" db="UniProtKB">
        <authorList>
            <consortium name="RefSeq"/>
        </authorList>
    </citation>
    <scope>IDENTIFICATION</scope>
</reference>
<protein>
    <submittedName>
        <fullName evidence="2">Uncharacterized protein LOC106063327</fullName>
    </submittedName>
</protein>
<organism evidence="1 2">
    <name type="scientific">Biomphalaria glabrata</name>
    <name type="common">Bloodfluke planorb</name>
    <name type="synonym">Freshwater snail</name>
    <dbReference type="NCBI Taxonomy" id="6526"/>
    <lineage>
        <taxon>Eukaryota</taxon>
        <taxon>Metazoa</taxon>
        <taxon>Spiralia</taxon>
        <taxon>Lophotrochozoa</taxon>
        <taxon>Mollusca</taxon>
        <taxon>Gastropoda</taxon>
        <taxon>Heterobranchia</taxon>
        <taxon>Euthyneura</taxon>
        <taxon>Panpulmonata</taxon>
        <taxon>Hygrophila</taxon>
        <taxon>Lymnaeoidea</taxon>
        <taxon>Planorbidae</taxon>
        <taxon>Biomphalaria</taxon>
    </lineage>
</organism>
<name>A0A9W2Z8G8_BIOGL</name>
<proteinExistence type="predicted"/>
<evidence type="ECO:0000313" key="2">
    <source>
        <dbReference type="RefSeq" id="XP_055871306.1"/>
    </source>
</evidence>
<dbReference type="RefSeq" id="XP_055871306.1">
    <property type="nucleotide sequence ID" value="XM_056015331.1"/>
</dbReference>
<accession>A0A9W2Z8G8</accession>
<dbReference type="GeneID" id="106063327"/>
<dbReference type="AlphaFoldDB" id="A0A9W2Z8G8"/>
<keyword evidence="1" id="KW-1185">Reference proteome</keyword>
<evidence type="ECO:0000313" key="1">
    <source>
        <dbReference type="Proteomes" id="UP001165740"/>
    </source>
</evidence>